<feature type="region of interest" description="Disordered" evidence="1">
    <location>
        <begin position="1"/>
        <end position="53"/>
    </location>
</feature>
<feature type="compositionally biased region" description="Basic and acidic residues" evidence="1">
    <location>
        <begin position="25"/>
        <end position="39"/>
    </location>
</feature>
<evidence type="ECO:0000256" key="1">
    <source>
        <dbReference type="SAM" id="MobiDB-lite"/>
    </source>
</evidence>
<keyword evidence="3" id="KW-1185">Reference proteome</keyword>
<dbReference type="RefSeq" id="XP_035817279.1">
    <property type="nucleotide sequence ID" value="XM_035961386.1"/>
</dbReference>
<dbReference type="FunCoup" id="A0A804QVP8">
    <property type="interactions" value="642"/>
</dbReference>
<dbReference type="Pfam" id="PF25284">
    <property type="entry name" value="DUF7874"/>
    <property type="match status" value="1"/>
</dbReference>
<dbReference type="InterPro" id="IPR057196">
    <property type="entry name" value="DUF7874"/>
</dbReference>
<dbReference type="Gramene" id="Zm00001eb362710_T004">
    <property type="protein sequence ID" value="Zm00001eb362710_P004"/>
    <property type="gene ID" value="Zm00001eb362710"/>
</dbReference>
<dbReference type="Proteomes" id="UP000007305">
    <property type="component" value="Chromosome 8"/>
</dbReference>
<feature type="region of interest" description="Disordered" evidence="1">
    <location>
        <begin position="117"/>
        <end position="174"/>
    </location>
</feature>
<proteinExistence type="evidence at protein level"/>
<keyword evidence="4" id="KW-1267">Proteomics identification</keyword>
<accession>A0A804QVP8</accession>
<dbReference type="InParanoid" id="A0A804QVP8"/>
<dbReference type="OrthoDB" id="785636at2759"/>
<dbReference type="GeneID" id="100276819"/>
<reference evidence="3" key="1">
    <citation type="journal article" date="2009" name="Science">
        <title>The B73 maize genome: complexity, diversity, and dynamics.</title>
        <authorList>
            <person name="Schnable P.S."/>
            <person name="Ware D."/>
            <person name="Fulton R.S."/>
            <person name="Stein J.C."/>
            <person name="Wei F."/>
            <person name="Pasternak S."/>
            <person name="Liang C."/>
            <person name="Zhang J."/>
            <person name="Fulton L."/>
            <person name="Graves T.A."/>
            <person name="Minx P."/>
            <person name="Reily A.D."/>
            <person name="Courtney L."/>
            <person name="Kruchowski S.S."/>
            <person name="Tomlinson C."/>
            <person name="Strong C."/>
            <person name="Delehaunty K."/>
            <person name="Fronick C."/>
            <person name="Courtney B."/>
            <person name="Rock S.M."/>
            <person name="Belter E."/>
            <person name="Du F."/>
            <person name="Kim K."/>
            <person name="Abbott R.M."/>
            <person name="Cotton M."/>
            <person name="Levy A."/>
            <person name="Marchetto P."/>
            <person name="Ochoa K."/>
            <person name="Jackson S.M."/>
            <person name="Gillam B."/>
            <person name="Chen W."/>
            <person name="Yan L."/>
            <person name="Higginbotham J."/>
            <person name="Cardenas M."/>
            <person name="Waligorski J."/>
            <person name="Applebaum E."/>
            <person name="Phelps L."/>
            <person name="Falcone J."/>
            <person name="Kanchi K."/>
            <person name="Thane T."/>
            <person name="Scimone A."/>
            <person name="Thane N."/>
            <person name="Henke J."/>
            <person name="Wang T."/>
            <person name="Ruppert J."/>
            <person name="Shah N."/>
            <person name="Rotter K."/>
            <person name="Hodges J."/>
            <person name="Ingenthron E."/>
            <person name="Cordes M."/>
            <person name="Kohlberg S."/>
            <person name="Sgro J."/>
            <person name="Delgado B."/>
            <person name="Mead K."/>
            <person name="Chinwalla A."/>
            <person name="Leonard S."/>
            <person name="Crouse K."/>
            <person name="Collura K."/>
            <person name="Kudrna D."/>
            <person name="Currie J."/>
            <person name="He R."/>
            <person name="Angelova A."/>
            <person name="Rajasekar S."/>
            <person name="Mueller T."/>
            <person name="Lomeli R."/>
            <person name="Scara G."/>
            <person name="Ko A."/>
            <person name="Delaney K."/>
            <person name="Wissotski M."/>
            <person name="Lopez G."/>
            <person name="Campos D."/>
            <person name="Braidotti M."/>
            <person name="Ashley E."/>
            <person name="Golser W."/>
            <person name="Kim H."/>
            <person name="Lee S."/>
            <person name="Lin J."/>
            <person name="Dujmic Z."/>
            <person name="Kim W."/>
            <person name="Talag J."/>
            <person name="Zuccolo A."/>
            <person name="Fan C."/>
            <person name="Sebastian A."/>
            <person name="Kramer M."/>
            <person name="Spiegel L."/>
            <person name="Nascimento L."/>
            <person name="Zutavern T."/>
            <person name="Miller B."/>
            <person name="Ambroise C."/>
            <person name="Muller S."/>
            <person name="Spooner W."/>
            <person name="Narechania A."/>
            <person name="Ren L."/>
            <person name="Wei S."/>
            <person name="Kumari S."/>
            <person name="Faga B."/>
            <person name="Levy M.J."/>
            <person name="McMahan L."/>
            <person name="Van Buren P."/>
            <person name="Vaughn M.W."/>
            <person name="Ying K."/>
            <person name="Yeh C.-T."/>
            <person name="Emrich S.J."/>
            <person name="Jia Y."/>
            <person name="Kalyanaraman A."/>
            <person name="Hsia A.-P."/>
            <person name="Barbazuk W.B."/>
            <person name="Baucom R.S."/>
            <person name="Brutnell T.P."/>
            <person name="Carpita N.C."/>
            <person name="Chaparro C."/>
            <person name="Chia J.-M."/>
            <person name="Deragon J.-M."/>
            <person name="Estill J.C."/>
            <person name="Fu Y."/>
            <person name="Jeddeloh J.A."/>
            <person name="Han Y."/>
            <person name="Lee H."/>
            <person name="Li P."/>
            <person name="Lisch D.R."/>
            <person name="Liu S."/>
            <person name="Liu Z."/>
            <person name="Nagel D.H."/>
            <person name="McCann M.C."/>
            <person name="SanMiguel P."/>
            <person name="Myers A.M."/>
            <person name="Nettleton D."/>
            <person name="Nguyen J."/>
            <person name="Penning B.W."/>
            <person name="Ponnala L."/>
            <person name="Schneider K.L."/>
            <person name="Schwartz D.C."/>
            <person name="Sharma A."/>
            <person name="Soderlund C."/>
            <person name="Springer N.M."/>
            <person name="Sun Q."/>
            <person name="Wang H."/>
            <person name="Waterman M."/>
            <person name="Westerman R."/>
            <person name="Wolfgruber T.K."/>
            <person name="Yang L."/>
            <person name="Yu Y."/>
            <person name="Zhang L."/>
            <person name="Zhou S."/>
            <person name="Zhu Q."/>
            <person name="Bennetzen J.L."/>
            <person name="Dawe R.K."/>
            <person name="Jiang J."/>
            <person name="Jiang N."/>
            <person name="Presting G.G."/>
            <person name="Wessler S.R."/>
            <person name="Aluru S."/>
            <person name="Martienssen R.A."/>
            <person name="Clifton S.W."/>
            <person name="McCombie W.R."/>
            <person name="Wing R.A."/>
            <person name="Wilson R.K."/>
        </authorList>
    </citation>
    <scope>NUCLEOTIDE SEQUENCE [LARGE SCALE GENOMIC DNA]</scope>
    <source>
        <strain evidence="3">cv. B73</strain>
    </source>
</reference>
<name>A0A804QVP8_MAIZE</name>
<sequence>MNISSGMERGEDIIEEKQAGGAATSDERSSSQKVADGKGAEPPAAGVSNRLKPSDDAEKLVAFMEDHYDDVVARVQSFDEFYHAIFELIEMFCEERGQLQYRLAEKKALEEAYNVGRQGDEGGVRGDEQGGGEGGQLQGGEGEPGAWRAAVRRPGVRAAGQEDPAGPGLAVRRRRRAPRHLRLRRLPHQVQEAVSLAVTVSVDQERVLMCIMRLICTRTCSG</sequence>
<organism evidence="2 3">
    <name type="scientific">Zea mays</name>
    <name type="common">Maize</name>
    <dbReference type="NCBI Taxonomy" id="4577"/>
    <lineage>
        <taxon>Eukaryota</taxon>
        <taxon>Viridiplantae</taxon>
        <taxon>Streptophyta</taxon>
        <taxon>Embryophyta</taxon>
        <taxon>Tracheophyta</taxon>
        <taxon>Spermatophyta</taxon>
        <taxon>Magnoliopsida</taxon>
        <taxon>Liliopsida</taxon>
        <taxon>Poales</taxon>
        <taxon>Poaceae</taxon>
        <taxon>PACMAD clade</taxon>
        <taxon>Panicoideae</taxon>
        <taxon>Andropogonodae</taxon>
        <taxon>Andropogoneae</taxon>
        <taxon>Tripsacinae</taxon>
        <taxon>Zea</taxon>
    </lineage>
</organism>
<feature type="compositionally biased region" description="Basic and acidic residues" evidence="1">
    <location>
        <begin position="118"/>
        <end position="128"/>
    </location>
</feature>
<reference evidence="2" key="3">
    <citation type="submission" date="2021-05" db="UniProtKB">
        <authorList>
            <consortium name="EnsemblPlants"/>
        </authorList>
    </citation>
    <scope>IDENTIFICATION</scope>
    <source>
        <strain evidence="2">cv. B73</strain>
    </source>
</reference>
<reference evidence="2" key="2">
    <citation type="submission" date="2019-07" db="EMBL/GenBank/DDBJ databases">
        <authorList>
            <person name="Seetharam A."/>
            <person name="Woodhouse M."/>
            <person name="Cannon E."/>
        </authorList>
    </citation>
    <scope>NUCLEOTIDE SEQUENCE [LARGE SCALE GENOMIC DNA]</scope>
    <source>
        <strain evidence="2">cv. B73</strain>
    </source>
</reference>
<evidence type="ECO:0000313" key="3">
    <source>
        <dbReference type="Proteomes" id="UP000007305"/>
    </source>
</evidence>
<evidence type="ECO:0000313" key="2">
    <source>
        <dbReference type="EnsemblPlants" id="Zm00001eb362710_P004"/>
    </source>
</evidence>
<dbReference type="PANTHER" id="PTHR37216">
    <property type="entry name" value="EXPRESSED PROTEIN"/>
    <property type="match status" value="1"/>
</dbReference>
<gene>
    <name evidence="2" type="primary">LOC100276819</name>
</gene>
<feature type="compositionally biased region" description="Gly residues" evidence="1">
    <location>
        <begin position="129"/>
        <end position="143"/>
    </location>
</feature>
<evidence type="ECO:0007829" key="4">
    <source>
        <dbReference type="PeptideAtlas" id="A0A804QVP8"/>
    </source>
</evidence>
<feature type="compositionally biased region" description="Basic and acidic residues" evidence="1">
    <location>
        <begin position="8"/>
        <end position="18"/>
    </location>
</feature>
<protein>
    <submittedName>
        <fullName evidence="2">Uncharacterized protein</fullName>
    </submittedName>
</protein>
<dbReference type="PANTHER" id="PTHR37216:SF1">
    <property type="entry name" value="EXPRESSED PROTEIN"/>
    <property type="match status" value="1"/>
</dbReference>
<dbReference type="EnsemblPlants" id="Zm00001eb362710_T004">
    <property type="protein sequence ID" value="Zm00001eb362710_P004"/>
    <property type="gene ID" value="Zm00001eb362710"/>
</dbReference>
<dbReference type="AlphaFoldDB" id="A0A804QVP8"/>